<protein>
    <submittedName>
        <fullName evidence="1">Uncharacterized protein</fullName>
    </submittedName>
</protein>
<sequence length="89" mass="9390">MQVSILQSRCYCPGKYVNPAAAIPSIITIIEQVPITGKALSTSTKMTVPSPPTIVIIPTTPTIIAFGEVAPEPILPIIVVILHEECGVP</sequence>
<dbReference type="Proteomes" id="UP001497516">
    <property type="component" value="Chromosome 4"/>
</dbReference>
<organism evidence="1 2">
    <name type="scientific">Linum trigynum</name>
    <dbReference type="NCBI Taxonomy" id="586398"/>
    <lineage>
        <taxon>Eukaryota</taxon>
        <taxon>Viridiplantae</taxon>
        <taxon>Streptophyta</taxon>
        <taxon>Embryophyta</taxon>
        <taxon>Tracheophyta</taxon>
        <taxon>Spermatophyta</taxon>
        <taxon>Magnoliopsida</taxon>
        <taxon>eudicotyledons</taxon>
        <taxon>Gunneridae</taxon>
        <taxon>Pentapetalae</taxon>
        <taxon>rosids</taxon>
        <taxon>fabids</taxon>
        <taxon>Malpighiales</taxon>
        <taxon>Linaceae</taxon>
        <taxon>Linum</taxon>
    </lineage>
</organism>
<keyword evidence="2" id="KW-1185">Reference proteome</keyword>
<evidence type="ECO:0000313" key="1">
    <source>
        <dbReference type="EMBL" id="CAL1383121.1"/>
    </source>
</evidence>
<proteinExistence type="predicted"/>
<evidence type="ECO:0000313" key="2">
    <source>
        <dbReference type="Proteomes" id="UP001497516"/>
    </source>
</evidence>
<dbReference type="AlphaFoldDB" id="A0AAV2EAY5"/>
<accession>A0AAV2EAY5</accession>
<gene>
    <name evidence="1" type="ORF">LTRI10_LOCUS24410</name>
</gene>
<reference evidence="1 2" key="1">
    <citation type="submission" date="2024-04" db="EMBL/GenBank/DDBJ databases">
        <authorList>
            <person name="Fracassetti M."/>
        </authorList>
    </citation>
    <scope>NUCLEOTIDE SEQUENCE [LARGE SCALE GENOMIC DNA]</scope>
</reference>
<name>A0AAV2EAY5_9ROSI</name>
<dbReference type="EMBL" id="OZ034817">
    <property type="protein sequence ID" value="CAL1383121.1"/>
    <property type="molecule type" value="Genomic_DNA"/>
</dbReference>